<dbReference type="EMBL" id="GISG01128085">
    <property type="protein sequence ID" value="MBA4642348.1"/>
    <property type="molecule type" value="Transcribed_RNA"/>
</dbReference>
<feature type="region of interest" description="Disordered" evidence="1">
    <location>
        <begin position="20"/>
        <end position="76"/>
    </location>
</feature>
<sequence length="127" mass="13564">MGKEAKRSCEASPECQEIIEKNKNHKQSCGKITKTGGDGDHDHDDQISCDSTTAVDSAKEDSTSSSNSLLSSTSSDLMEDATSFSSLSSSSSSSSSSNGPLYQLSDLMTQLPIKYVNLSFVIFCFLT</sequence>
<name>A0A7C9DQ74_OPUST</name>
<evidence type="ECO:0000313" key="2">
    <source>
        <dbReference type="EMBL" id="MBA4642349.1"/>
    </source>
</evidence>
<proteinExistence type="predicted"/>
<organism evidence="2">
    <name type="scientific">Opuntia streptacantha</name>
    <name type="common">Prickly pear cactus</name>
    <name type="synonym">Opuntia cardona</name>
    <dbReference type="NCBI Taxonomy" id="393608"/>
    <lineage>
        <taxon>Eukaryota</taxon>
        <taxon>Viridiplantae</taxon>
        <taxon>Streptophyta</taxon>
        <taxon>Embryophyta</taxon>
        <taxon>Tracheophyta</taxon>
        <taxon>Spermatophyta</taxon>
        <taxon>Magnoliopsida</taxon>
        <taxon>eudicotyledons</taxon>
        <taxon>Gunneridae</taxon>
        <taxon>Pentapetalae</taxon>
        <taxon>Caryophyllales</taxon>
        <taxon>Cactineae</taxon>
        <taxon>Cactaceae</taxon>
        <taxon>Opuntioideae</taxon>
        <taxon>Opuntia</taxon>
    </lineage>
</organism>
<feature type="compositionally biased region" description="Low complexity" evidence="1">
    <location>
        <begin position="63"/>
        <end position="75"/>
    </location>
</feature>
<dbReference type="AlphaFoldDB" id="A0A7C9DQ74"/>
<feature type="compositionally biased region" description="Basic and acidic residues" evidence="1">
    <location>
        <begin position="37"/>
        <end position="46"/>
    </location>
</feature>
<reference evidence="2" key="1">
    <citation type="journal article" date="2013" name="J. Plant Res.">
        <title>Effect of fungi and light on seed germination of three Opuntia species from semiarid lands of central Mexico.</title>
        <authorList>
            <person name="Delgado-Sanchez P."/>
            <person name="Jimenez-Bremont J.F."/>
            <person name="Guerrero-Gonzalez Mde L."/>
            <person name="Flores J."/>
        </authorList>
    </citation>
    <scope>NUCLEOTIDE SEQUENCE</scope>
    <source>
        <tissue evidence="2">Cladode</tissue>
    </source>
</reference>
<reference evidence="2" key="2">
    <citation type="submission" date="2020-07" db="EMBL/GenBank/DDBJ databases">
        <authorList>
            <person name="Vera ALvarez R."/>
            <person name="Arias-Moreno D.M."/>
            <person name="Jimenez-Jacinto V."/>
            <person name="Jimenez-Bremont J.F."/>
            <person name="Swaminathan K."/>
            <person name="Moose S.P."/>
            <person name="Guerrero-Gonzalez M.L."/>
            <person name="Marino-Ramirez L."/>
            <person name="Landsman D."/>
            <person name="Rodriguez-Kessler M."/>
            <person name="Delgado-Sanchez P."/>
        </authorList>
    </citation>
    <scope>NUCLEOTIDE SEQUENCE</scope>
    <source>
        <tissue evidence="2">Cladode</tissue>
    </source>
</reference>
<accession>A0A7C9DQ74</accession>
<evidence type="ECO:0000256" key="1">
    <source>
        <dbReference type="SAM" id="MobiDB-lite"/>
    </source>
</evidence>
<protein>
    <submittedName>
        <fullName evidence="2">Uncharacterized protein</fullName>
    </submittedName>
</protein>
<dbReference type="EMBL" id="GISG01128086">
    <property type="protein sequence ID" value="MBA4642349.1"/>
    <property type="molecule type" value="Transcribed_RNA"/>
</dbReference>